<dbReference type="PANTHER" id="PTHR35602:SF3">
    <property type="entry name" value="ESTERASE YQIA"/>
    <property type="match status" value="1"/>
</dbReference>
<dbReference type="PANTHER" id="PTHR35602">
    <property type="entry name" value="ESTERASE YQIA-RELATED"/>
    <property type="match status" value="1"/>
</dbReference>
<proteinExistence type="predicted"/>
<gene>
    <name evidence="1" type="ORF">GCM10010995_14840</name>
</gene>
<dbReference type="AlphaFoldDB" id="A0A8J2Z4R7"/>
<name>A0A8J2Z4R7_9GAMM</name>
<dbReference type="RefSeq" id="WP_117002737.1">
    <property type="nucleotide sequence ID" value="NZ_BMJS01000015.1"/>
</dbReference>
<protein>
    <submittedName>
        <fullName evidence="1">Esterase YqiA</fullName>
    </submittedName>
</protein>
<reference evidence="1" key="2">
    <citation type="submission" date="2020-09" db="EMBL/GenBank/DDBJ databases">
        <authorList>
            <person name="Sun Q."/>
            <person name="Zhou Y."/>
        </authorList>
    </citation>
    <scope>NUCLEOTIDE SEQUENCE</scope>
    <source>
        <strain evidence="1">CGMCC 1.15758</strain>
    </source>
</reference>
<evidence type="ECO:0000313" key="2">
    <source>
        <dbReference type="Proteomes" id="UP000636949"/>
    </source>
</evidence>
<dbReference type="InterPro" id="IPR008886">
    <property type="entry name" value="UPF0227/Esterase_YqiA"/>
</dbReference>
<accession>A0A8J2Z4R7</accession>
<organism evidence="1 2">
    <name type="scientific">Cysteiniphilum litorale</name>
    <dbReference type="NCBI Taxonomy" id="2056700"/>
    <lineage>
        <taxon>Bacteria</taxon>
        <taxon>Pseudomonadati</taxon>
        <taxon>Pseudomonadota</taxon>
        <taxon>Gammaproteobacteria</taxon>
        <taxon>Thiotrichales</taxon>
        <taxon>Fastidiosibacteraceae</taxon>
        <taxon>Cysteiniphilum</taxon>
    </lineage>
</organism>
<evidence type="ECO:0000313" key="1">
    <source>
        <dbReference type="EMBL" id="GGF98639.1"/>
    </source>
</evidence>
<dbReference type="EMBL" id="BMJS01000015">
    <property type="protein sequence ID" value="GGF98639.1"/>
    <property type="molecule type" value="Genomic_DNA"/>
</dbReference>
<sequence length="190" mass="20975">MTNNYFLYLHGFQGSPNSPKAQKLKAWLSDQFPEASIDAPELPMQTKAALDLTHKLLDDAKTDNKVIIGSSLGGYMAHLLKQTRDDVAKVILINPAARLDLIAQMPAYNHMHDEAMALFNAMPKTLTSLSDYLLLLQEDDQTTPINLALAVFNGAQIDLKSGQGHAYSDIEVSFDVIRQFLTVHSTVCDS</sequence>
<keyword evidence="2" id="KW-1185">Reference proteome</keyword>
<dbReference type="Proteomes" id="UP000636949">
    <property type="component" value="Unassembled WGS sequence"/>
</dbReference>
<dbReference type="SUPFAM" id="SSF53474">
    <property type="entry name" value="alpha/beta-Hydrolases"/>
    <property type="match status" value="1"/>
</dbReference>
<dbReference type="Gene3D" id="3.40.50.1820">
    <property type="entry name" value="alpha/beta hydrolase"/>
    <property type="match status" value="1"/>
</dbReference>
<dbReference type="InterPro" id="IPR029058">
    <property type="entry name" value="AB_hydrolase_fold"/>
</dbReference>
<comment type="caution">
    <text evidence="1">The sequence shown here is derived from an EMBL/GenBank/DDBJ whole genome shotgun (WGS) entry which is preliminary data.</text>
</comment>
<dbReference type="Pfam" id="PF05728">
    <property type="entry name" value="UPF0227"/>
    <property type="match status" value="1"/>
</dbReference>
<reference evidence="1" key="1">
    <citation type="journal article" date="2014" name="Int. J. Syst. Evol. Microbiol.">
        <title>Complete genome sequence of Corynebacterium casei LMG S-19264T (=DSM 44701T), isolated from a smear-ripened cheese.</title>
        <authorList>
            <consortium name="US DOE Joint Genome Institute (JGI-PGF)"/>
            <person name="Walter F."/>
            <person name="Albersmeier A."/>
            <person name="Kalinowski J."/>
            <person name="Ruckert C."/>
        </authorList>
    </citation>
    <scope>NUCLEOTIDE SEQUENCE</scope>
    <source>
        <strain evidence="1">CGMCC 1.15758</strain>
    </source>
</reference>
<dbReference type="OrthoDB" id="6469735at2"/>